<dbReference type="InterPro" id="IPR002347">
    <property type="entry name" value="SDR_fam"/>
</dbReference>
<dbReference type="PRINTS" id="PR00080">
    <property type="entry name" value="SDRFAMILY"/>
</dbReference>
<dbReference type="Proteomes" id="UP001611580">
    <property type="component" value="Unassembled WGS sequence"/>
</dbReference>
<dbReference type="SUPFAM" id="SSF51735">
    <property type="entry name" value="NAD(P)-binding Rossmann-fold domains"/>
    <property type="match status" value="1"/>
</dbReference>
<keyword evidence="2" id="KW-0521">NADP</keyword>
<dbReference type="CDD" id="cd05324">
    <property type="entry name" value="carb_red_PTCR-like_SDR_c"/>
    <property type="match status" value="1"/>
</dbReference>
<dbReference type="InterPro" id="IPR045313">
    <property type="entry name" value="CBR1-like"/>
</dbReference>
<reference evidence="5 6" key="1">
    <citation type="submission" date="2024-10" db="EMBL/GenBank/DDBJ databases">
        <title>The Natural Products Discovery Center: Release of the First 8490 Sequenced Strains for Exploring Actinobacteria Biosynthetic Diversity.</title>
        <authorList>
            <person name="Kalkreuter E."/>
            <person name="Kautsar S.A."/>
            <person name="Yang D."/>
            <person name="Bader C.D."/>
            <person name="Teijaro C.N."/>
            <person name="Fluegel L."/>
            <person name="Davis C.M."/>
            <person name="Simpson J.R."/>
            <person name="Lauterbach L."/>
            <person name="Steele A.D."/>
            <person name="Gui C."/>
            <person name="Meng S."/>
            <person name="Li G."/>
            <person name="Viehrig K."/>
            <person name="Ye F."/>
            <person name="Su P."/>
            <person name="Kiefer A.F."/>
            <person name="Nichols A."/>
            <person name="Cepeda A.J."/>
            <person name="Yan W."/>
            <person name="Fan B."/>
            <person name="Jiang Y."/>
            <person name="Adhikari A."/>
            <person name="Zheng C.-J."/>
            <person name="Schuster L."/>
            <person name="Cowan T.M."/>
            <person name="Smanski M.J."/>
            <person name="Chevrette M.G."/>
            <person name="De Carvalho L.P.S."/>
            <person name="Shen B."/>
        </authorList>
    </citation>
    <scope>NUCLEOTIDE SEQUENCE [LARGE SCALE GENOMIC DNA]</scope>
    <source>
        <strain evidence="5 6">NPDC019481</strain>
    </source>
</reference>
<dbReference type="PRINTS" id="PR00081">
    <property type="entry name" value="GDHRDH"/>
</dbReference>
<comment type="similarity">
    <text evidence="1 4">Belongs to the short-chain dehydrogenases/reductases (SDR) family.</text>
</comment>
<evidence type="ECO:0000313" key="6">
    <source>
        <dbReference type="Proteomes" id="UP001611580"/>
    </source>
</evidence>
<organism evidence="5 6">
    <name type="scientific">Promicromonospora kroppenstedtii</name>
    <dbReference type="NCBI Taxonomy" id="440482"/>
    <lineage>
        <taxon>Bacteria</taxon>
        <taxon>Bacillati</taxon>
        <taxon>Actinomycetota</taxon>
        <taxon>Actinomycetes</taxon>
        <taxon>Micrococcales</taxon>
        <taxon>Promicromonosporaceae</taxon>
        <taxon>Promicromonospora</taxon>
    </lineage>
</organism>
<evidence type="ECO:0000256" key="2">
    <source>
        <dbReference type="ARBA" id="ARBA00022857"/>
    </source>
</evidence>
<dbReference type="InterPro" id="IPR036291">
    <property type="entry name" value="NAD(P)-bd_dom_sf"/>
</dbReference>
<dbReference type="Pfam" id="PF00106">
    <property type="entry name" value="adh_short"/>
    <property type="match status" value="1"/>
</dbReference>
<keyword evidence="3" id="KW-0560">Oxidoreductase</keyword>
<protein>
    <submittedName>
        <fullName evidence="5">SDR family oxidoreductase</fullName>
    </submittedName>
</protein>
<comment type="caution">
    <text evidence="5">The sequence shown here is derived from an EMBL/GenBank/DDBJ whole genome shotgun (WGS) entry which is preliminary data.</text>
</comment>
<dbReference type="EMBL" id="JBIRYI010000007">
    <property type="protein sequence ID" value="MFI2487914.1"/>
    <property type="molecule type" value="Genomic_DNA"/>
</dbReference>
<dbReference type="RefSeq" id="WP_397405016.1">
    <property type="nucleotide sequence ID" value="NZ_JBIRYI010000007.1"/>
</dbReference>
<evidence type="ECO:0000256" key="4">
    <source>
        <dbReference type="RuleBase" id="RU000363"/>
    </source>
</evidence>
<sequence length="253" mass="26011">MTNTYDDNAPIALVTGANRGLGLAVARQLAEAGATVLVGGRDSARAADAATALREAGLAARPVTLDVTDHAQVAVAAAHIEREHGRLDILVNNAGILPEATTPDLERPLDLAAFRSTFETNLFGVAAVTQAMLPLLRRSPAGRIVNVSTAMGSLAEQLDPESPYFGLVLPAYQGSKAALNALTVALSKSLADTPILVNSVCPGWVQTDLGGPDNRAAAPTSPEEAAPVVARMALLGPDGPSGTFVDRAGPLPW</sequence>
<name>A0ABW7XK50_9MICO</name>
<evidence type="ECO:0000256" key="1">
    <source>
        <dbReference type="ARBA" id="ARBA00006484"/>
    </source>
</evidence>
<dbReference type="PANTHER" id="PTHR43490">
    <property type="entry name" value="(+)-NEOMENTHOL DEHYDROGENASE"/>
    <property type="match status" value="1"/>
</dbReference>
<evidence type="ECO:0000256" key="3">
    <source>
        <dbReference type="ARBA" id="ARBA00023002"/>
    </source>
</evidence>
<accession>A0ABW7XK50</accession>
<gene>
    <name evidence="5" type="ORF">ACH47X_13445</name>
</gene>
<dbReference type="PANTHER" id="PTHR43490:SF99">
    <property type="entry name" value="SHORT-CHAIN DEHYDROGENASE_REDUCTASE"/>
    <property type="match status" value="1"/>
</dbReference>
<proteinExistence type="inferred from homology"/>
<dbReference type="Gene3D" id="3.40.50.720">
    <property type="entry name" value="NAD(P)-binding Rossmann-like Domain"/>
    <property type="match status" value="1"/>
</dbReference>
<keyword evidence="6" id="KW-1185">Reference proteome</keyword>
<evidence type="ECO:0000313" key="5">
    <source>
        <dbReference type="EMBL" id="MFI2487914.1"/>
    </source>
</evidence>